<dbReference type="PANTHER" id="PTHR30429">
    <property type="entry name" value="D-METHIONINE-BINDING LIPOPROTEIN METQ"/>
    <property type="match status" value="1"/>
</dbReference>
<dbReference type="PROSITE" id="PS51257">
    <property type="entry name" value="PROKAR_LIPOPROTEIN"/>
    <property type="match status" value="1"/>
</dbReference>
<comment type="subcellular location">
    <subcellularLocation>
        <location evidence="1">Membrane</location>
        <topology evidence="1">Lipid-anchor</topology>
    </subcellularLocation>
</comment>
<sequence length="279" mass="30135">MKKWAIVLTLISLVAVLAACGSKPGESKDTTSGAQSGAAQTTKVVVGASPVPHAEILEHIKPKLKEQGIELEIKTFTDYIQPNVQLHEKHLDANFFQHIPYMDDQNLKNGFKLVSAGSVHLEPIGAYSQKIKAVAELTSGSVVAIPNDVTNGGRALLLLEKEGLIKLKEGAGLSATVRDIVDNPKGLEFKELEAPMLPRVLPEVDLALINTNFAIDAGLNPLKDALVIEAKDSPYANILTTREDNKDNEAIKKVVAALQSDEVKKFIEDKYKGAILPAF</sequence>
<evidence type="ECO:0000256" key="6">
    <source>
        <dbReference type="PIRNR" id="PIRNR002854"/>
    </source>
</evidence>
<keyword evidence="2 7" id="KW-0732">Signal</keyword>
<dbReference type="PANTHER" id="PTHR30429:SF0">
    <property type="entry name" value="METHIONINE-BINDING LIPOPROTEIN METQ"/>
    <property type="match status" value="1"/>
</dbReference>
<dbReference type="PIRSF" id="PIRSF002854">
    <property type="entry name" value="MetQ"/>
    <property type="match status" value="1"/>
</dbReference>
<dbReference type="CDD" id="cd13597">
    <property type="entry name" value="PBP2_lipoprotein_Tp32"/>
    <property type="match status" value="1"/>
</dbReference>
<protein>
    <recommendedName>
        <fullName evidence="6">Lipoprotein</fullName>
    </recommendedName>
</protein>
<dbReference type="RefSeq" id="WP_192025467.1">
    <property type="nucleotide sequence ID" value="NZ_JACYTN010000008.1"/>
</dbReference>
<reference evidence="8 9" key="1">
    <citation type="submission" date="2020-09" db="EMBL/GenBank/DDBJ databases">
        <title>Paenibacillus sp. CAU 1523 isolated from sand of Haeundae Beach.</title>
        <authorList>
            <person name="Kim W."/>
        </authorList>
    </citation>
    <scope>NUCLEOTIDE SEQUENCE [LARGE SCALE GENOMIC DNA]</scope>
    <source>
        <strain evidence="8 9">CAU 1523</strain>
    </source>
</reference>
<dbReference type="Pfam" id="PF03180">
    <property type="entry name" value="Lipoprotein_9"/>
    <property type="match status" value="1"/>
</dbReference>
<evidence type="ECO:0000313" key="9">
    <source>
        <dbReference type="Proteomes" id="UP000634529"/>
    </source>
</evidence>
<accession>A0ABR9AY97</accession>
<comment type="caution">
    <text evidence="8">The sequence shown here is derived from an EMBL/GenBank/DDBJ whole genome shotgun (WGS) entry which is preliminary data.</text>
</comment>
<organism evidence="8 9">
    <name type="scientific">Paenibacillus arenosi</name>
    <dbReference type="NCBI Taxonomy" id="2774142"/>
    <lineage>
        <taxon>Bacteria</taxon>
        <taxon>Bacillati</taxon>
        <taxon>Bacillota</taxon>
        <taxon>Bacilli</taxon>
        <taxon>Bacillales</taxon>
        <taxon>Paenibacillaceae</taxon>
        <taxon>Paenibacillus</taxon>
    </lineage>
</organism>
<dbReference type="Gene3D" id="3.40.190.10">
    <property type="entry name" value="Periplasmic binding protein-like II"/>
    <property type="match status" value="2"/>
</dbReference>
<dbReference type="NCBIfam" id="TIGR00363">
    <property type="entry name" value="MetQ/NlpA family lipoprotein"/>
    <property type="match status" value="1"/>
</dbReference>
<evidence type="ECO:0000256" key="7">
    <source>
        <dbReference type="SAM" id="SignalP"/>
    </source>
</evidence>
<evidence type="ECO:0000256" key="3">
    <source>
        <dbReference type="ARBA" id="ARBA00023136"/>
    </source>
</evidence>
<dbReference type="InterPro" id="IPR004872">
    <property type="entry name" value="Lipoprotein_NlpA"/>
</dbReference>
<evidence type="ECO:0000256" key="5">
    <source>
        <dbReference type="ARBA" id="ARBA00023288"/>
    </source>
</evidence>
<gene>
    <name evidence="8" type="ORF">IFO66_12465</name>
</gene>
<feature type="signal peptide" evidence="7">
    <location>
        <begin position="1"/>
        <end position="18"/>
    </location>
</feature>
<keyword evidence="9" id="KW-1185">Reference proteome</keyword>
<comment type="similarity">
    <text evidence="6">Belongs to the nlpA lipoprotein family.</text>
</comment>
<name>A0ABR9AY97_9BACL</name>
<evidence type="ECO:0000256" key="4">
    <source>
        <dbReference type="ARBA" id="ARBA00023139"/>
    </source>
</evidence>
<keyword evidence="3" id="KW-0472">Membrane</keyword>
<evidence type="ECO:0000256" key="2">
    <source>
        <dbReference type="ARBA" id="ARBA00022729"/>
    </source>
</evidence>
<dbReference type="SUPFAM" id="SSF53850">
    <property type="entry name" value="Periplasmic binding protein-like II"/>
    <property type="match status" value="1"/>
</dbReference>
<keyword evidence="4" id="KW-0564">Palmitate</keyword>
<proteinExistence type="inferred from homology"/>
<evidence type="ECO:0000313" key="8">
    <source>
        <dbReference type="EMBL" id="MBD8499119.1"/>
    </source>
</evidence>
<feature type="chain" id="PRO_5045951214" description="Lipoprotein" evidence="7">
    <location>
        <begin position="19"/>
        <end position="279"/>
    </location>
</feature>
<keyword evidence="5 6" id="KW-0449">Lipoprotein</keyword>
<dbReference type="Proteomes" id="UP000634529">
    <property type="component" value="Unassembled WGS sequence"/>
</dbReference>
<evidence type="ECO:0000256" key="1">
    <source>
        <dbReference type="ARBA" id="ARBA00004635"/>
    </source>
</evidence>
<dbReference type="EMBL" id="JACYTN010000008">
    <property type="protein sequence ID" value="MBD8499119.1"/>
    <property type="molecule type" value="Genomic_DNA"/>
</dbReference>